<dbReference type="Proteomes" id="UP000566071">
    <property type="component" value="Unassembled WGS sequence"/>
</dbReference>
<evidence type="ECO:0008006" key="6">
    <source>
        <dbReference type="Google" id="ProtNLM"/>
    </source>
</evidence>
<feature type="compositionally biased region" description="Basic residues" evidence="1">
    <location>
        <begin position="53"/>
        <end position="66"/>
    </location>
</feature>
<keyword evidence="3" id="KW-0732">Signal</keyword>
<feature type="region of interest" description="Disordered" evidence="1">
    <location>
        <begin position="53"/>
        <end position="72"/>
    </location>
</feature>
<comment type="caution">
    <text evidence="4">The sequence shown here is derived from an EMBL/GenBank/DDBJ whole genome shotgun (WGS) entry which is preliminary data.</text>
</comment>
<name>A0ABX1W0Q5_9SPHI</name>
<evidence type="ECO:0000256" key="3">
    <source>
        <dbReference type="SAM" id="SignalP"/>
    </source>
</evidence>
<keyword evidence="2" id="KW-1133">Transmembrane helix</keyword>
<feature type="transmembrane region" description="Helical" evidence="2">
    <location>
        <begin position="30"/>
        <end position="49"/>
    </location>
</feature>
<feature type="chain" id="PRO_5047347444" description="PEP-CTERM sorting domain-containing protein" evidence="3">
    <location>
        <begin position="21"/>
        <end position="72"/>
    </location>
</feature>
<dbReference type="EMBL" id="JABFCR010000020">
    <property type="protein sequence ID" value="NNU33778.1"/>
    <property type="molecule type" value="Genomic_DNA"/>
</dbReference>
<sequence>MVKSAAAPLLITISPSAVKAAAPLPEDLSAEMPVPWLAGVTVAVAGLFNDSKTKKKGRKPIKRIHIKTSSLN</sequence>
<evidence type="ECO:0000313" key="5">
    <source>
        <dbReference type="Proteomes" id="UP000566071"/>
    </source>
</evidence>
<keyword evidence="2" id="KW-0812">Transmembrane</keyword>
<evidence type="ECO:0000256" key="1">
    <source>
        <dbReference type="SAM" id="MobiDB-lite"/>
    </source>
</evidence>
<keyword evidence="2" id="KW-0472">Membrane</keyword>
<accession>A0ABX1W0Q5</accession>
<protein>
    <recommendedName>
        <fullName evidence="6">PEP-CTERM sorting domain-containing protein</fullName>
    </recommendedName>
</protein>
<gene>
    <name evidence="4" type="ORF">HK413_05820</name>
</gene>
<evidence type="ECO:0000313" key="4">
    <source>
        <dbReference type="EMBL" id="NNU33778.1"/>
    </source>
</evidence>
<reference evidence="4 5" key="1">
    <citation type="submission" date="2020-05" db="EMBL/GenBank/DDBJ databases">
        <authorList>
            <person name="Khan S.A."/>
            <person name="Jeon C.O."/>
            <person name="Chun B.H."/>
        </authorList>
    </citation>
    <scope>NUCLEOTIDE SEQUENCE [LARGE SCALE GENOMIC DNA]</scope>
    <source>
        <strain evidence="4 5">S1162</strain>
    </source>
</reference>
<feature type="signal peptide" evidence="3">
    <location>
        <begin position="1"/>
        <end position="20"/>
    </location>
</feature>
<organism evidence="4 5">
    <name type="scientific">Mucilaginibacter humi</name>
    <dbReference type="NCBI Taxonomy" id="2732510"/>
    <lineage>
        <taxon>Bacteria</taxon>
        <taxon>Pseudomonadati</taxon>
        <taxon>Bacteroidota</taxon>
        <taxon>Sphingobacteriia</taxon>
        <taxon>Sphingobacteriales</taxon>
        <taxon>Sphingobacteriaceae</taxon>
        <taxon>Mucilaginibacter</taxon>
    </lineage>
</organism>
<proteinExistence type="predicted"/>
<dbReference type="RefSeq" id="WP_175269466.1">
    <property type="nucleotide sequence ID" value="NZ_JABFCR010000020.1"/>
</dbReference>
<evidence type="ECO:0000256" key="2">
    <source>
        <dbReference type="SAM" id="Phobius"/>
    </source>
</evidence>
<keyword evidence="5" id="KW-1185">Reference proteome</keyword>